<dbReference type="Proteomes" id="UP000689129">
    <property type="component" value="Unassembled WGS sequence"/>
</dbReference>
<comment type="caution">
    <text evidence="2">The sequence shown here is derived from an EMBL/GenBank/DDBJ whole genome shotgun (WGS) entry which is preliminary data.</text>
</comment>
<evidence type="ECO:0000313" key="3">
    <source>
        <dbReference type="Proteomes" id="UP000689129"/>
    </source>
</evidence>
<evidence type="ECO:0000313" key="2">
    <source>
        <dbReference type="EMBL" id="KAG7117383.1"/>
    </source>
</evidence>
<feature type="compositionally biased region" description="Polar residues" evidence="1">
    <location>
        <begin position="105"/>
        <end position="114"/>
    </location>
</feature>
<evidence type="ECO:0000256" key="1">
    <source>
        <dbReference type="SAM" id="MobiDB-lite"/>
    </source>
</evidence>
<feature type="compositionally biased region" description="Polar residues" evidence="1">
    <location>
        <begin position="44"/>
        <end position="68"/>
    </location>
</feature>
<dbReference type="EMBL" id="JAEMWZ010000447">
    <property type="protein sequence ID" value="KAG7117383.1"/>
    <property type="molecule type" value="Genomic_DNA"/>
</dbReference>
<feature type="compositionally biased region" description="Low complexity" evidence="1">
    <location>
        <begin position="1"/>
        <end position="12"/>
    </location>
</feature>
<reference evidence="2" key="1">
    <citation type="journal article" date="2021" name="Mol. Plant Pathol.">
        <title>A 20-kb lineage-specific genomic region tames virulence in pathogenic amphidiploid Verticillium longisporum.</title>
        <authorList>
            <person name="Harting R."/>
            <person name="Starke J."/>
            <person name="Kusch H."/>
            <person name="Poggeler S."/>
            <person name="Maurus I."/>
            <person name="Schluter R."/>
            <person name="Landesfeind M."/>
            <person name="Bulla I."/>
            <person name="Nowrousian M."/>
            <person name="de Jonge R."/>
            <person name="Stahlhut G."/>
            <person name="Hoff K.J."/>
            <person name="Asshauer K.P."/>
            <person name="Thurmer A."/>
            <person name="Stanke M."/>
            <person name="Daniel R."/>
            <person name="Morgenstern B."/>
            <person name="Thomma B.P.H.J."/>
            <person name="Kronstad J.W."/>
            <person name="Braus-Stromeyer S.A."/>
            <person name="Braus G.H."/>
        </authorList>
    </citation>
    <scope>NUCLEOTIDE SEQUENCE</scope>
    <source>
        <strain evidence="2">Vl32</strain>
    </source>
</reference>
<feature type="region of interest" description="Disordered" evidence="1">
    <location>
        <begin position="1"/>
        <end position="146"/>
    </location>
</feature>
<accession>A0A8I2Z5S6</accession>
<protein>
    <submittedName>
        <fullName evidence="2">Uncharacterized protein</fullName>
    </submittedName>
</protein>
<name>A0A8I2Z5S6_VERLO</name>
<sequence>MSSPSKRSTRSSQAGTPRRSTRNAEVPKSSPAPLASDDAEAPAGSQTPRQNPPSSRLQSSPLFYQSSPAVGGNRRTGPALGDVSSPLRHMTNSQSTATAAPSSPLRQQTETQSIDGDRTPRASGTVRDSSPVRYDPSSTFRLCLLP</sequence>
<organism evidence="2 3">
    <name type="scientific">Verticillium longisporum</name>
    <name type="common">Verticillium dahliae var. longisporum</name>
    <dbReference type="NCBI Taxonomy" id="100787"/>
    <lineage>
        <taxon>Eukaryota</taxon>
        <taxon>Fungi</taxon>
        <taxon>Dikarya</taxon>
        <taxon>Ascomycota</taxon>
        <taxon>Pezizomycotina</taxon>
        <taxon>Sordariomycetes</taxon>
        <taxon>Hypocreomycetidae</taxon>
        <taxon>Glomerellales</taxon>
        <taxon>Plectosphaerellaceae</taxon>
        <taxon>Verticillium</taxon>
    </lineage>
</organism>
<gene>
    <name evidence="2" type="ORF">HYQ45_015866</name>
</gene>
<feature type="compositionally biased region" description="Low complexity" evidence="1">
    <location>
        <begin position="95"/>
        <end position="104"/>
    </location>
</feature>
<proteinExistence type="predicted"/>
<dbReference type="AlphaFoldDB" id="A0A8I2Z5S6"/>